<organism evidence="8 9">
    <name type="scientific">Smittium culicis</name>
    <dbReference type="NCBI Taxonomy" id="133412"/>
    <lineage>
        <taxon>Eukaryota</taxon>
        <taxon>Fungi</taxon>
        <taxon>Fungi incertae sedis</taxon>
        <taxon>Zoopagomycota</taxon>
        <taxon>Kickxellomycotina</taxon>
        <taxon>Harpellomycetes</taxon>
        <taxon>Harpellales</taxon>
        <taxon>Legeriomycetaceae</taxon>
        <taxon>Smittium</taxon>
    </lineage>
</organism>
<dbReference type="OrthoDB" id="88at2759"/>
<keyword evidence="3 8" id="KW-0689">Ribosomal protein</keyword>
<dbReference type="InterPro" id="IPR036249">
    <property type="entry name" value="Thioredoxin-like_sf"/>
</dbReference>
<evidence type="ECO:0000256" key="4">
    <source>
        <dbReference type="ARBA" id="ARBA00023128"/>
    </source>
</evidence>
<dbReference type="Proteomes" id="UP000187283">
    <property type="component" value="Unassembled WGS sequence"/>
</dbReference>
<proteinExistence type="inferred from homology"/>
<comment type="caution">
    <text evidence="8">The sequence shown here is derived from an EMBL/GenBank/DDBJ whole genome shotgun (WGS) entry which is preliminary data.</text>
</comment>
<dbReference type="SMART" id="SM00916">
    <property type="entry name" value="L51_S25_CI-B8"/>
    <property type="match status" value="1"/>
</dbReference>
<evidence type="ECO:0000256" key="2">
    <source>
        <dbReference type="ARBA" id="ARBA00006073"/>
    </source>
</evidence>
<evidence type="ECO:0000256" key="5">
    <source>
        <dbReference type="ARBA" id="ARBA00023274"/>
    </source>
</evidence>
<comment type="subcellular location">
    <subcellularLocation>
        <location evidence="1">Mitochondrion</location>
    </subcellularLocation>
</comment>
<evidence type="ECO:0000313" key="8">
    <source>
        <dbReference type="EMBL" id="OMJ25187.1"/>
    </source>
</evidence>
<keyword evidence="4" id="KW-0496">Mitochondrion</keyword>
<dbReference type="PANTHER" id="PTHR21396">
    <property type="entry name" value="39S RIBOSOMAL PROTEIN L43"/>
    <property type="match status" value="1"/>
</dbReference>
<evidence type="ECO:0000259" key="7">
    <source>
        <dbReference type="SMART" id="SM00916"/>
    </source>
</evidence>
<dbReference type="GO" id="GO:0003735">
    <property type="term" value="F:structural constituent of ribosome"/>
    <property type="evidence" value="ECO:0007669"/>
    <property type="project" value="InterPro"/>
</dbReference>
<dbReference type="GO" id="GO:0032543">
    <property type="term" value="P:mitochondrial translation"/>
    <property type="evidence" value="ECO:0007669"/>
    <property type="project" value="InterPro"/>
</dbReference>
<evidence type="ECO:0000256" key="1">
    <source>
        <dbReference type="ARBA" id="ARBA00004173"/>
    </source>
</evidence>
<dbReference type="SUPFAM" id="SSF52833">
    <property type="entry name" value="Thioredoxin-like"/>
    <property type="match status" value="1"/>
</dbReference>
<dbReference type="InterPro" id="IPR039927">
    <property type="entry name" value="Ribosomal_mL43"/>
</dbReference>
<evidence type="ECO:0000313" key="9">
    <source>
        <dbReference type="Proteomes" id="UP000187283"/>
    </source>
</evidence>
<sequence length="181" mass="20641">MHQFIIKFYWIFVYLVFSGLNQLSTLPSAIAAAIKQAKNVHISAPIVRNGVGSFVFPCRKLVLNYCETSGSSKAFKEYIVKNSIELAKKLPMIELVVQPRPSRHPIIRAFYANGRQRVYCVKNSSNDEIENTLQRLLGFSGNYNQLWKKPVISNNPSVRGIWSPFNSHQFSINSPKKSENY</sequence>
<accession>A0A1R1YE57</accession>
<reference evidence="8 9" key="1">
    <citation type="submission" date="2017-01" db="EMBL/GenBank/DDBJ databases">
        <authorList>
            <person name="Mah S.A."/>
            <person name="Swanson W.J."/>
            <person name="Moy G.W."/>
            <person name="Vacquier V.D."/>
        </authorList>
    </citation>
    <scope>NUCLEOTIDE SEQUENCE [LARGE SCALE GENOMIC DNA]</scope>
    <source>
        <strain evidence="8 9">GSMNP</strain>
    </source>
</reference>
<gene>
    <name evidence="8" type="ORF">AYI70_g1066</name>
</gene>
<dbReference type="AlphaFoldDB" id="A0A1R1YE57"/>
<evidence type="ECO:0000256" key="3">
    <source>
        <dbReference type="ARBA" id="ARBA00022980"/>
    </source>
</evidence>
<comment type="similarity">
    <text evidence="2">Belongs to the mitochondrion-specific ribosomal protein mL43 family.</text>
</comment>
<dbReference type="InterPro" id="IPR007741">
    <property type="entry name" value="Ribosomal_mL43/mS25/NADH_DH"/>
</dbReference>
<dbReference type="PANTHER" id="PTHR21396:SF2">
    <property type="entry name" value="LARGE RIBOSOMAL SUBUNIT PROTEIN ML43"/>
    <property type="match status" value="1"/>
</dbReference>
<dbReference type="Gene3D" id="3.40.30.10">
    <property type="entry name" value="Glutaredoxin"/>
    <property type="match status" value="1"/>
</dbReference>
<evidence type="ECO:0000256" key="6">
    <source>
        <dbReference type="ARBA" id="ARBA00035188"/>
    </source>
</evidence>
<dbReference type="Pfam" id="PF05047">
    <property type="entry name" value="L51_S25_CI-B8"/>
    <property type="match status" value="1"/>
</dbReference>
<keyword evidence="9" id="KW-1185">Reference proteome</keyword>
<name>A0A1R1YE57_9FUNG</name>
<protein>
    <recommendedName>
        <fullName evidence="6">Large ribosomal subunit protein mL43</fullName>
    </recommendedName>
</protein>
<keyword evidence="5" id="KW-0687">Ribonucleoprotein</keyword>
<dbReference type="EMBL" id="LSSN01000209">
    <property type="protein sequence ID" value="OMJ25187.1"/>
    <property type="molecule type" value="Genomic_DNA"/>
</dbReference>
<feature type="domain" description="Ribosomal protein/NADH dehydrogenase" evidence="7">
    <location>
        <begin position="67"/>
        <end position="140"/>
    </location>
</feature>
<dbReference type="STRING" id="133412.A0A1R1YE57"/>
<dbReference type="GO" id="GO:0005762">
    <property type="term" value="C:mitochondrial large ribosomal subunit"/>
    <property type="evidence" value="ECO:0007669"/>
    <property type="project" value="TreeGrafter"/>
</dbReference>